<accession>A0ABQ0CJ60</accession>
<sequence>MPSRRLDGKVAIATGTASRFGRGISEKPSQEGAKAIVAGLSQEVGKSTASALGGGLFVEADVTKASCKGSSCRRNARAASSKEPPRLAYGPVGSTGMAHLFLGKPDTLEDRTAVVSTVPLGRPSTPADVANTYCYLASEEEKAGFITGVNIEVDGGRCV</sequence>
<dbReference type="PANTHER" id="PTHR43639:SF5">
    <property type="entry name" value="OXIDOREDUCTASE, SHORT-CHAIN DEHYDROGENASE_REDUCTASE FAMILY (AFU_ORTHOLOGUE AFUA_6G09140)"/>
    <property type="match status" value="1"/>
</dbReference>
<dbReference type="EMBL" id="BAAFGZ010000044">
    <property type="protein sequence ID" value="GAB0133467.1"/>
    <property type="molecule type" value="Genomic_DNA"/>
</dbReference>
<keyword evidence="3" id="KW-1185">Reference proteome</keyword>
<dbReference type="PANTHER" id="PTHR43639">
    <property type="entry name" value="OXIDOREDUCTASE, SHORT-CHAIN DEHYDROGENASE/REDUCTASE FAMILY (AFU_ORTHOLOGUE AFUA_5G02870)"/>
    <property type="match status" value="1"/>
</dbReference>
<dbReference type="SUPFAM" id="SSF51735">
    <property type="entry name" value="NAD(P)-binding Rossmann-fold domains"/>
    <property type="match status" value="1"/>
</dbReference>
<organism evidence="2 3">
    <name type="scientific">Epichloe bromicola</name>
    <dbReference type="NCBI Taxonomy" id="79588"/>
    <lineage>
        <taxon>Eukaryota</taxon>
        <taxon>Fungi</taxon>
        <taxon>Dikarya</taxon>
        <taxon>Ascomycota</taxon>
        <taxon>Pezizomycotina</taxon>
        <taxon>Sordariomycetes</taxon>
        <taxon>Hypocreomycetidae</taxon>
        <taxon>Hypocreales</taxon>
        <taxon>Clavicipitaceae</taxon>
        <taxon>Epichloe</taxon>
    </lineage>
</organism>
<dbReference type="Pfam" id="PF13561">
    <property type="entry name" value="adh_short_C2"/>
    <property type="match status" value="1"/>
</dbReference>
<proteinExistence type="predicted"/>
<comment type="caution">
    <text evidence="2">The sequence shown here is derived from an EMBL/GenBank/DDBJ whole genome shotgun (WGS) entry which is preliminary data.</text>
</comment>
<protein>
    <submittedName>
        <fullName evidence="2">Uncharacterized protein</fullName>
    </submittedName>
</protein>
<evidence type="ECO:0000313" key="2">
    <source>
        <dbReference type="EMBL" id="GAB0133467.1"/>
    </source>
</evidence>
<name>A0ABQ0CJ60_9HYPO</name>
<dbReference type="Proteomes" id="UP001562357">
    <property type="component" value="Unassembled WGS sequence"/>
</dbReference>
<dbReference type="InterPro" id="IPR036291">
    <property type="entry name" value="NAD(P)-bd_dom_sf"/>
</dbReference>
<evidence type="ECO:0000313" key="3">
    <source>
        <dbReference type="Proteomes" id="UP001562357"/>
    </source>
</evidence>
<evidence type="ECO:0000256" key="1">
    <source>
        <dbReference type="ARBA" id="ARBA00023002"/>
    </source>
</evidence>
<dbReference type="PRINTS" id="PR00081">
    <property type="entry name" value="GDHRDH"/>
</dbReference>
<gene>
    <name evidence="2" type="primary">g1874</name>
    <name evidence="2" type="ORF">EsDP_00001874</name>
</gene>
<keyword evidence="1" id="KW-0560">Oxidoreductase</keyword>
<dbReference type="InterPro" id="IPR002347">
    <property type="entry name" value="SDR_fam"/>
</dbReference>
<dbReference type="Gene3D" id="3.40.50.720">
    <property type="entry name" value="NAD(P)-binding Rossmann-like Domain"/>
    <property type="match status" value="2"/>
</dbReference>
<reference evidence="3" key="1">
    <citation type="submission" date="2024-06" db="EMBL/GenBank/DDBJ databases">
        <title>Draft Genome Sequences of Epichloe bromicola Strains Isolated from Elymus ciliaris.</title>
        <authorList>
            <consortium name="Epichloe bromicola genome sequencing consortium"/>
            <person name="Miura A."/>
            <person name="Imano S."/>
            <person name="Ashida A."/>
            <person name="Sato I."/>
            <person name="Chiba S."/>
            <person name="Tanaka A."/>
            <person name="Camagna M."/>
            <person name="Takemoto D."/>
        </authorList>
    </citation>
    <scope>NUCLEOTIDE SEQUENCE [LARGE SCALE GENOMIC DNA]</scope>
    <source>
        <strain evidence="3">DP</strain>
    </source>
</reference>